<reference evidence="1" key="1">
    <citation type="submission" date="2019-08" db="EMBL/GenBank/DDBJ databases">
        <authorList>
            <person name="Kucharzyk K."/>
            <person name="Murdoch R.W."/>
            <person name="Higgins S."/>
            <person name="Loffler F."/>
        </authorList>
    </citation>
    <scope>NUCLEOTIDE SEQUENCE</scope>
</reference>
<dbReference type="EMBL" id="VSSQ01074130">
    <property type="protein sequence ID" value="MPN25079.1"/>
    <property type="molecule type" value="Genomic_DNA"/>
</dbReference>
<accession>A0A645GH08</accession>
<comment type="caution">
    <text evidence="1">The sequence shown here is derived from an EMBL/GenBank/DDBJ whole genome shotgun (WGS) entry which is preliminary data.</text>
</comment>
<gene>
    <name evidence="1" type="ORF">SDC9_172486</name>
</gene>
<organism evidence="1">
    <name type="scientific">bioreactor metagenome</name>
    <dbReference type="NCBI Taxonomy" id="1076179"/>
    <lineage>
        <taxon>unclassified sequences</taxon>
        <taxon>metagenomes</taxon>
        <taxon>ecological metagenomes</taxon>
    </lineage>
</organism>
<name>A0A645GH08_9ZZZZ</name>
<proteinExistence type="predicted"/>
<sequence>MRQLVFAGSKADRRYAHCHGRNRIGAKIPEIKFFQRAAINTAIRADQRLHERMERFDLPRVVHRLICERFARPRRMAQRTHLPRRVFARDKRVHLRSDLLERFAQASLRSR</sequence>
<protein>
    <submittedName>
        <fullName evidence="1">Uncharacterized protein</fullName>
    </submittedName>
</protein>
<evidence type="ECO:0000313" key="1">
    <source>
        <dbReference type="EMBL" id="MPN25079.1"/>
    </source>
</evidence>
<dbReference type="AlphaFoldDB" id="A0A645GH08"/>